<feature type="region of interest" description="Disordered" evidence="5">
    <location>
        <begin position="50"/>
        <end position="118"/>
    </location>
</feature>
<name>A0ABP8EKI3_9MICO</name>
<dbReference type="Gene3D" id="3.90.1200.10">
    <property type="match status" value="1"/>
</dbReference>
<dbReference type="RefSeq" id="WP_336885285.1">
    <property type="nucleotide sequence ID" value="NZ_BAABAZ010000006.1"/>
</dbReference>
<feature type="region of interest" description="Disordered" evidence="5">
    <location>
        <begin position="589"/>
        <end position="823"/>
    </location>
</feature>
<evidence type="ECO:0000313" key="7">
    <source>
        <dbReference type="EMBL" id="GAA4284496.1"/>
    </source>
</evidence>
<feature type="domain" description="Maltokinase N-terminal cap" evidence="6">
    <location>
        <begin position="132"/>
        <end position="183"/>
    </location>
</feature>
<proteinExistence type="predicted"/>
<feature type="compositionally biased region" description="Low complexity" evidence="5">
    <location>
        <begin position="589"/>
        <end position="601"/>
    </location>
</feature>
<dbReference type="Proteomes" id="UP001501586">
    <property type="component" value="Unassembled WGS sequence"/>
</dbReference>
<evidence type="ECO:0000256" key="3">
    <source>
        <dbReference type="ARBA" id="ARBA00022777"/>
    </source>
</evidence>
<feature type="compositionally biased region" description="Acidic residues" evidence="5">
    <location>
        <begin position="687"/>
        <end position="734"/>
    </location>
</feature>
<feature type="compositionally biased region" description="Low complexity" evidence="5">
    <location>
        <begin position="649"/>
        <end position="658"/>
    </location>
</feature>
<accession>A0ABP8EKI3</accession>
<protein>
    <recommendedName>
        <fullName evidence="6">Maltokinase N-terminal cap domain-containing protein</fullName>
    </recommendedName>
</protein>
<keyword evidence="4" id="KW-0067">ATP-binding</keyword>
<evidence type="ECO:0000256" key="1">
    <source>
        <dbReference type="ARBA" id="ARBA00022679"/>
    </source>
</evidence>
<evidence type="ECO:0000256" key="4">
    <source>
        <dbReference type="ARBA" id="ARBA00022840"/>
    </source>
</evidence>
<evidence type="ECO:0000256" key="2">
    <source>
        <dbReference type="ARBA" id="ARBA00022741"/>
    </source>
</evidence>
<evidence type="ECO:0000259" key="6">
    <source>
        <dbReference type="Pfam" id="PF18085"/>
    </source>
</evidence>
<dbReference type="InterPro" id="IPR040999">
    <property type="entry name" value="Mak_N_cap"/>
</dbReference>
<evidence type="ECO:0000256" key="5">
    <source>
        <dbReference type="SAM" id="MobiDB-lite"/>
    </source>
</evidence>
<sequence>MAISSDLERLLSSWLPRQAWFPKLETELGADPDITPMSVTRLFEFDTRKRRTEGSASLGAAGGAAPGDAGDSARPRAAETTTAQYRLVDNRGGVRSAAAGEPSERSEPADPATSGAASADVRDMGVIQGNQAIISVGDGRTLRRLNIPLSFRTQEDFALRPHLIGVVDDITLGQCYVYDGCADPVFVLAYAQAMATGRRFEGGQVQANRVGESEHAFAALTAPEALLAHSEVIRLGIIDSRTNESSVVIDDPDHPCVLTFFRVVRPGVSSAVRIPVALTEVGSTAVPEVIGWAAGRWFDATDLETLSAPLVMLSRTERGSRPAWREAVDVACAVDSGSIGSYNKKAMALGTRVGELHLDLAAEFGVVRSIGEPTAHWVTKWQERVDFALARAPLALNNLAPRLRAHRESLAEFEVLGGLQRIHGELTLDHVTSSETGGFRVVNFSEDTQEFPKPPAIDLVALLRSIDYAAGYARLRRTGALEVDAQPVVLGFSGLKESSESMQEVVDSPEYLWSSQAQNSLLTGYSHAVNASVGLHDPVLRAVLIDRLLVEVVTELRNRPTWLIVPLATLTLLLRGRLKHDVPVAAETAAKPAWTAPPATVSAEEFSQASAEKDQVLLDSVPAAEDEPPGPVVETGREGRVTPEPEVAEAPGTGQEPETGPEPEPESAEAPGTQRASDGSAGPASEPAEDTVDSEASDAEESEESGFDELEDDPADPDDGEIDDDGIDDRDDGADDGHANGARSSVAPPVPARPPISAASASPRPAVPPRPAASARMPAPGARPAPAARPAPQAASQSASTAASDRDDVPARPSVPPRFSDRQ</sequence>
<dbReference type="Pfam" id="PF18085">
    <property type="entry name" value="Mak_N_cap"/>
    <property type="match status" value="1"/>
</dbReference>
<keyword evidence="8" id="KW-1185">Reference proteome</keyword>
<keyword evidence="3" id="KW-0418">Kinase</keyword>
<reference evidence="8" key="1">
    <citation type="journal article" date="2019" name="Int. J. Syst. Evol. Microbiol.">
        <title>The Global Catalogue of Microorganisms (GCM) 10K type strain sequencing project: providing services to taxonomists for standard genome sequencing and annotation.</title>
        <authorList>
            <consortium name="The Broad Institute Genomics Platform"/>
            <consortium name="The Broad Institute Genome Sequencing Center for Infectious Disease"/>
            <person name="Wu L."/>
            <person name="Ma J."/>
        </authorList>
    </citation>
    <scope>NUCLEOTIDE SEQUENCE [LARGE SCALE GENOMIC DNA]</scope>
    <source>
        <strain evidence="8">JCM 17458</strain>
    </source>
</reference>
<feature type="compositionally biased region" description="Low complexity" evidence="5">
    <location>
        <begin position="790"/>
        <end position="803"/>
    </location>
</feature>
<keyword evidence="2" id="KW-0547">Nucleotide-binding</keyword>
<gene>
    <name evidence="7" type="ORF">GCM10022261_20270</name>
</gene>
<organism evidence="7 8">
    <name type="scientific">Brevibacterium daeguense</name>
    <dbReference type="NCBI Taxonomy" id="909936"/>
    <lineage>
        <taxon>Bacteria</taxon>
        <taxon>Bacillati</taxon>
        <taxon>Actinomycetota</taxon>
        <taxon>Actinomycetes</taxon>
        <taxon>Micrococcales</taxon>
        <taxon>Brevibacteriaceae</taxon>
        <taxon>Brevibacterium</taxon>
    </lineage>
</organism>
<feature type="compositionally biased region" description="Low complexity" evidence="5">
    <location>
        <begin position="755"/>
        <end position="764"/>
    </location>
</feature>
<evidence type="ECO:0000313" key="8">
    <source>
        <dbReference type="Proteomes" id="UP001501586"/>
    </source>
</evidence>
<comment type="caution">
    <text evidence="7">The sequence shown here is derived from an EMBL/GenBank/DDBJ whole genome shotgun (WGS) entry which is preliminary data.</text>
</comment>
<keyword evidence="1" id="KW-0808">Transferase</keyword>
<dbReference type="EMBL" id="BAABAZ010000006">
    <property type="protein sequence ID" value="GAA4284496.1"/>
    <property type="molecule type" value="Genomic_DNA"/>
</dbReference>